<organism evidence="2 3">
    <name type="scientific">Folsomia candida</name>
    <name type="common">Springtail</name>
    <dbReference type="NCBI Taxonomy" id="158441"/>
    <lineage>
        <taxon>Eukaryota</taxon>
        <taxon>Metazoa</taxon>
        <taxon>Ecdysozoa</taxon>
        <taxon>Arthropoda</taxon>
        <taxon>Hexapoda</taxon>
        <taxon>Collembola</taxon>
        <taxon>Entomobryomorpha</taxon>
        <taxon>Isotomoidea</taxon>
        <taxon>Isotomidae</taxon>
        <taxon>Proisotominae</taxon>
        <taxon>Folsomia</taxon>
    </lineage>
</organism>
<dbReference type="Gene3D" id="3.30.710.10">
    <property type="entry name" value="Potassium Channel Kv1.1, Chain A"/>
    <property type="match status" value="1"/>
</dbReference>
<dbReference type="AlphaFoldDB" id="A0A226EXN3"/>
<dbReference type="OMA" id="CDEVRIC"/>
<name>A0A226EXN3_FOLCA</name>
<comment type="caution">
    <text evidence="2">The sequence shown here is derived from an EMBL/GenBank/DDBJ whole genome shotgun (WGS) entry which is preliminary data.</text>
</comment>
<dbReference type="SUPFAM" id="SSF54695">
    <property type="entry name" value="POZ domain"/>
    <property type="match status" value="1"/>
</dbReference>
<reference evidence="2 3" key="1">
    <citation type="submission" date="2015-12" db="EMBL/GenBank/DDBJ databases">
        <title>The genome of Folsomia candida.</title>
        <authorList>
            <person name="Faddeeva A."/>
            <person name="Derks M.F."/>
            <person name="Anvar Y."/>
            <person name="Smit S."/>
            <person name="Van Straalen N."/>
            <person name="Roelofs D."/>
        </authorList>
    </citation>
    <scope>NUCLEOTIDE SEQUENCE [LARGE SCALE GENOMIC DNA]</scope>
    <source>
        <strain evidence="2 3">VU population</strain>
        <tissue evidence="2">Whole body</tissue>
    </source>
</reference>
<keyword evidence="3" id="KW-1185">Reference proteome</keyword>
<accession>A0A226EXN3</accession>
<evidence type="ECO:0000259" key="1">
    <source>
        <dbReference type="PROSITE" id="PS50097"/>
    </source>
</evidence>
<evidence type="ECO:0000313" key="2">
    <source>
        <dbReference type="EMBL" id="OXA62363.1"/>
    </source>
</evidence>
<protein>
    <submittedName>
        <fullName evidence="2">BTB/POZ domain-containing protein 2</fullName>
    </submittedName>
</protein>
<dbReference type="EMBL" id="LNIX01000001">
    <property type="protein sequence ID" value="OXA62363.1"/>
    <property type="molecule type" value="Genomic_DNA"/>
</dbReference>
<dbReference type="Gene3D" id="1.25.40.420">
    <property type="match status" value="1"/>
</dbReference>
<proteinExistence type="predicted"/>
<dbReference type="SMART" id="SM00225">
    <property type="entry name" value="BTB"/>
    <property type="match status" value="1"/>
</dbReference>
<gene>
    <name evidence="2" type="ORF">Fcan01_01015</name>
</gene>
<dbReference type="Pfam" id="PF00651">
    <property type="entry name" value="BTB"/>
    <property type="match status" value="1"/>
</dbReference>
<dbReference type="CDD" id="cd18186">
    <property type="entry name" value="BTB_POZ_ZBTB_KLHL-like"/>
    <property type="match status" value="1"/>
</dbReference>
<dbReference type="OrthoDB" id="6605118at2759"/>
<dbReference type="Proteomes" id="UP000198287">
    <property type="component" value="Unassembled WGS sequence"/>
</dbReference>
<dbReference type="PANTHER" id="PTHR45774:SF3">
    <property type="entry name" value="BTB (POZ) DOMAIN-CONTAINING 2B-RELATED"/>
    <property type="match status" value="1"/>
</dbReference>
<dbReference type="Pfam" id="PF07707">
    <property type="entry name" value="BACK"/>
    <property type="match status" value="1"/>
</dbReference>
<dbReference type="InterPro" id="IPR011705">
    <property type="entry name" value="BACK"/>
</dbReference>
<evidence type="ECO:0000313" key="3">
    <source>
        <dbReference type="Proteomes" id="UP000198287"/>
    </source>
</evidence>
<dbReference type="PROSITE" id="PS50097">
    <property type="entry name" value="BTB"/>
    <property type="match status" value="1"/>
</dbReference>
<dbReference type="InterPro" id="IPR000210">
    <property type="entry name" value="BTB/POZ_dom"/>
</dbReference>
<dbReference type="PANTHER" id="PTHR45774">
    <property type="entry name" value="BTB/POZ DOMAIN-CONTAINING"/>
    <property type="match status" value="1"/>
</dbReference>
<dbReference type="InterPro" id="IPR011333">
    <property type="entry name" value="SKP1/BTB/POZ_sf"/>
</dbReference>
<feature type="domain" description="BTB" evidence="1">
    <location>
        <begin position="36"/>
        <end position="111"/>
    </location>
</feature>
<sequence length="502" mass="57572">MEYWKNEVEEMAVKRDMKYHSLSSRMDRMLKSGLYSDVAIIVGKDKTCFNVHKVVLGSCSPVLQAMVEKRWNDDQETASGGKTTLTFPDHRAEEFQLFLKFLYTDELGETFLSENLEILKLAHIYDIPPLLEKVSSRLSKFVEKCDAKDSDFCLQIYTTSRFIDECLSDKALQFFLRNIRSAAENDQYLEWDAETVRTVLTQQVLNIREVDLFKALLKWGNQPQDPTNLKSFPKSEAMPELLKLIRFGAMEMSQFADEVVPTGVLSKDEIVKIFKHFSSQKCTHFSDSDSIPRHKGERINRFALQTANRAMDCPIKGHSTSKDVVKTIPPDIRLVVKTPVYLRGIDIFCNGLNEILPIHGNYDGSIIFKVLIKDTDGRIVKKAVARMLGCTNAEEEIQFKVPLLLQPATCYDFYVTCTKNKGGIGRLLFPGESVRVYYRREVNPPRTRREKVTIYPYVKGTITYYGCDADNSLTIGKEFMSCWIRNLIFEKVPDELKPCIIT</sequence>
<dbReference type="SMART" id="SM00875">
    <property type="entry name" value="BACK"/>
    <property type="match status" value="1"/>
</dbReference>